<feature type="region of interest" description="Disordered" evidence="1">
    <location>
        <begin position="176"/>
        <end position="199"/>
    </location>
</feature>
<sequence length="199" mass="22084">MATTTASASIAMGTDFHYEGYDPRLPAFGIGNTTFQQMPWCDLHCRGSALGMIFILIFLLGAFFWFIVDCYIVHAPRFRHIVLDGETVAADRRLIGINTRAGTPKTWYQCCLHWLPGISQPLNVRATHPLVADPEKYGTPIEKVLDSRYGLNVSQGGEKKPPFAFLSPPSVNYMGPIPGRESSTTGSRMPSSHGYYPRN</sequence>
<keyword evidence="2" id="KW-0812">Transmembrane</keyword>
<keyword evidence="4" id="KW-1185">Reference proteome</keyword>
<evidence type="ECO:0000313" key="3">
    <source>
        <dbReference type="EMBL" id="CCX12674.1"/>
    </source>
</evidence>
<dbReference type="OrthoDB" id="10501149at2759"/>
<evidence type="ECO:0000256" key="2">
    <source>
        <dbReference type="SAM" id="Phobius"/>
    </source>
</evidence>
<protein>
    <submittedName>
        <fullName evidence="3">Uncharacterized protein</fullName>
    </submittedName>
</protein>
<feature type="transmembrane region" description="Helical" evidence="2">
    <location>
        <begin position="49"/>
        <end position="73"/>
    </location>
</feature>
<accession>U4L625</accession>
<dbReference type="AlphaFoldDB" id="U4L625"/>
<evidence type="ECO:0000313" key="4">
    <source>
        <dbReference type="Proteomes" id="UP000018144"/>
    </source>
</evidence>
<keyword evidence="2" id="KW-1133">Transmembrane helix</keyword>
<feature type="compositionally biased region" description="Polar residues" evidence="1">
    <location>
        <begin position="181"/>
        <end position="190"/>
    </location>
</feature>
<organism evidence="3 4">
    <name type="scientific">Pyronema omphalodes (strain CBS 100304)</name>
    <name type="common">Pyronema confluens</name>
    <dbReference type="NCBI Taxonomy" id="1076935"/>
    <lineage>
        <taxon>Eukaryota</taxon>
        <taxon>Fungi</taxon>
        <taxon>Dikarya</taxon>
        <taxon>Ascomycota</taxon>
        <taxon>Pezizomycotina</taxon>
        <taxon>Pezizomycetes</taxon>
        <taxon>Pezizales</taxon>
        <taxon>Pyronemataceae</taxon>
        <taxon>Pyronema</taxon>
    </lineage>
</organism>
<keyword evidence="2" id="KW-0472">Membrane</keyword>
<evidence type="ECO:0000256" key="1">
    <source>
        <dbReference type="SAM" id="MobiDB-lite"/>
    </source>
</evidence>
<gene>
    <name evidence="3" type="ORF">PCON_12268</name>
</gene>
<dbReference type="Proteomes" id="UP000018144">
    <property type="component" value="Unassembled WGS sequence"/>
</dbReference>
<dbReference type="EMBL" id="HF935723">
    <property type="protein sequence ID" value="CCX12674.1"/>
    <property type="molecule type" value="Genomic_DNA"/>
</dbReference>
<name>U4L625_PYROM</name>
<proteinExistence type="predicted"/>
<reference evidence="3 4" key="1">
    <citation type="journal article" date="2013" name="PLoS Genet.">
        <title>The genome and development-dependent transcriptomes of Pyronema confluens: a window into fungal evolution.</title>
        <authorList>
            <person name="Traeger S."/>
            <person name="Altegoer F."/>
            <person name="Freitag M."/>
            <person name="Gabaldon T."/>
            <person name="Kempken F."/>
            <person name="Kumar A."/>
            <person name="Marcet-Houben M."/>
            <person name="Poggeler S."/>
            <person name="Stajich J.E."/>
            <person name="Nowrousian M."/>
        </authorList>
    </citation>
    <scope>NUCLEOTIDE SEQUENCE [LARGE SCALE GENOMIC DNA]</scope>
    <source>
        <strain evidence="4">CBS 100304</strain>
        <tissue evidence="3">Vegetative mycelium</tissue>
    </source>
</reference>